<dbReference type="InterPro" id="IPR005096">
    <property type="entry name" value="DUF276"/>
</dbReference>
<proteinExistence type="predicted"/>
<geneLocation type="plasmid" evidence="2">
    <name>unnamed 2</name>
</geneLocation>
<gene>
    <name evidence="1" type="ORF">A0V01_06290</name>
</gene>
<evidence type="ECO:0000313" key="2">
    <source>
        <dbReference type="Proteomes" id="UP000075229"/>
    </source>
</evidence>
<evidence type="ECO:0000313" key="1">
    <source>
        <dbReference type="EMBL" id="AMR76191.1"/>
    </source>
</evidence>
<reference evidence="1" key="1">
    <citation type="submission" date="2016-03" db="EMBL/GenBank/DDBJ databases">
        <title>Borrelia hermsii Genome sequencing and assembly.</title>
        <authorList>
            <person name="Bontemps-Gallo S."/>
            <person name="Stewart S."/>
        </authorList>
    </citation>
    <scope>NUCLEOTIDE SEQUENCE [LARGE SCALE GENOMIC DNA]</scope>
    <source>
        <strain evidence="1">DAH-2E7</strain>
        <plasmid evidence="1">unnamed</plasmid>
        <plasmid>unnamed 2</plasmid>
    </source>
</reference>
<dbReference type="RefSeq" id="WP_062706261.1">
    <property type="nucleotide sequence ID" value="NZ_CP014817.1"/>
</dbReference>
<keyword evidence="1" id="KW-0614">Plasmid</keyword>
<dbReference type="Pfam" id="PF03434">
    <property type="entry name" value="DUF276"/>
    <property type="match status" value="1"/>
</dbReference>
<sequence>MSILFDPDFGILKQNIQQIVNAKRAYLRDMHGIVINNDPSSIYNIIATSLATIEEQIIDELNSFFSKVSPGGEYFKAIEEHISVKSTTFDAVRSSLLKLKEIEYVNIDSKAGTADIYLILNDSLLNSSKTDITDSTFKAKLWKVLYSTMPVGTLFNGSITIDGLNTHNQLKSYKISLGKKKYVYLKVKYQLDLKNHIYLNIDMQIRDIYKRIVTNNYPDMGISFEYQDFIAPVNEIKGIKSMKIYACIKDTDDTKIASITDSEFKENTNIEVKPEEILIFNLTDRLIIDITT</sequence>
<name>A0AAN0X7H3_BORHE</name>
<dbReference type="AlphaFoldDB" id="A0AAN0X7H3"/>
<dbReference type="EMBL" id="CP014817">
    <property type="protein sequence ID" value="AMR76191.1"/>
    <property type="molecule type" value="Genomic_DNA"/>
</dbReference>
<protein>
    <recommendedName>
        <fullName evidence="3">DUF276 domain-containing protein</fullName>
    </recommendedName>
</protein>
<evidence type="ECO:0008006" key="3">
    <source>
        <dbReference type="Google" id="ProtNLM"/>
    </source>
</evidence>
<organism evidence="1">
    <name type="scientific">Borrelia hermsii</name>
    <dbReference type="NCBI Taxonomy" id="140"/>
    <lineage>
        <taxon>Bacteria</taxon>
        <taxon>Pseudomonadati</taxon>
        <taxon>Spirochaetota</taxon>
        <taxon>Spirochaetia</taxon>
        <taxon>Spirochaetales</taxon>
        <taxon>Borreliaceae</taxon>
        <taxon>Borrelia</taxon>
    </lineage>
</organism>
<accession>A0AAN0X7H3</accession>